<feature type="transmembrane region" description="Helical" evidence="6">
    <location>
        <begin position="251"/>
        <end position="273"/>
    </location>
</feature>
<dbReference type="Gene3D" id="1.20.1250.20">
    <property type="entry name" value="MFS general substrate transporter like domains"/>
    <property type="match status" value="1"/>
</dbReference>
<feature type="region of interest" description="Disordered" evidence="5">
    <location>
        <begin position="1"/>
        <end position="93"/>
    </location>
</feature>
<gene>
    <name evidence="8" type="ORF">HRR80_003896</name>
</gene>
<dbReference type="InterPro" id="IPR011701">
    <property type="entry name" value="MFS"/>
</dbReference>
<dbReference type="SUPFAM" id="SSF103473">
    <property type="entry name" value="MFS general substrate transporter"/>
    <property type="match status" value="1"/>
</dbReference>
<feature type="compositionally biased region" description="Low complexity" evidence="5">
    <location>
        <begin position="115"/>
        <end position="130"/>
    </location>
</feature>
<feature type="region of interest" description="Disordered" evidence="5">
    <location>
        <begin position="365"/>
        <end position="386"/>
    </location>
</feature>
<dbReference type="AlphaFoldDB" id="A0AAN6IV19"/>
<feature type="transmembrane region" description="Helical" evidence="6">
    <location>
        <begin position="285"/>
        <end position="308"/>
    </location>
</feature>
<keyword evidence="2 6" id="KW-0812">Transmembrane</keyword>
<name>A0AAN6IV19_EXODE</name>
<feature type="region of interest" description="Disordered" evidence="5">
    <location>
        <begin position="110"/>
        <end position="146"/>
    </location>
</feature>
<evidence type="ECO:0000259" key="7">
    <source>
        <dbReference type="PROSITE" id="PS50850"/>
    </source>
</evidence>
<evidence type="ECO:0000256" key="5">
    <source>
        <dbReference type="SAM" id="MobiDB-lite"/>
    </source>
</evidence>
<feature type="transmembrane region" description="Helical" evidence="6">
    <location>
        <begin position="586"/>
        <end position="604"/>
    </location>
</feature>
<feature type="transmembrane region" description="Helical" evidence="6">
    <location>
        <begin position="159"/>
        <end position="181"/>
    </location>
</feature>
<feature type="transmembrane region" description="Helical" evidence="6">
    <location>
        <begin position="193"/>
        <end position="214"/>
    </location>
</feature>
<feature type="transmembrane region" description="Helical" evidence="6">
    <location>
        <begin position="542"/>
        <end position="565"/>
    </location>
</feature>
<keyword evidence="4 6" id="KW-0472">Membrane</keyword>
<feature type="transmembrane region" description="Helical" evidence="6">
    <location>
        <begin position="478"/>
        <end position="497"/>
    </location>
</feature>
<evidence type="ECO:0000256" key="3">
    <source>
        <dbReference type="ARBA" id="ARBA00022989"/>
    </source>
</evidence>
<feature type="compositionally biased region" description="Low complexity" evidence="5">
    <location>
        <begin position="25"/>
        <end position="37"/>
    </location>
</feature>
<evidence type="ECO:0000256" key="4">
    <source>
        <dbReference type="ARBA" id="ARBA00023136"/>
    </source>
</evidence>
<feature type="transmembrane region" description="Helical" evidence="6">
    <location>
        <begin position="610"/>
        <end position="631"/>
    </location>
</feature>
<comment type="caution">
    <text evidence="8">The sequence shown here is derived from an EMBL/GenBank/DDBJ whole genome shotgun (WGS) entry which is preliminary data.</text>
</comment>
<feature type="domain" description="Major facilitator superfamily (MFS) profile" evidence="7">
    <location>
        <begin position="160"/>
        <end position="635"/>
    </location>
</feature>
<feature type="transmembrane region" description="Helical" evidence="6">
    <location>
        <begin position="517"/>
        <end position="536"/>
    </location>
</feature>
<evidence type="ECO:0000256" key="2">
    <source>
        <dbReference type="ARBA" id="ARBA00022692"/>
    </source>
</evidence>
<comment type="subcellular location">
    <subcellularLocation>
        <location evidence="1">Membrane</location>
        <topology evidence="1">Multi-pass membrane protein</topology>
    </subcellularLocation>
</comment>
<keyword evidence="3 6" id="KW-1133">Transmembrane helix</keyword>
<dbReference type="InterPro" id="IPR036259">
    <property type="entry name" value="MFS_trans_sf"/>
</dbReference>
<organism evidence="8 9">
    <name type="scientific">Exophiala dermatitidis</name>
    <name type="common">Black yeast-like fungus</name>
    <name type="synonym">Wangiella dermatitidis</name>
    <dbReference type="NCBI Taxonomy" id="5970"/>
    <lineage>
        <taxon>Eukaryota</taxon>
        <taxon>Fungi</taxon>
        <taxon>Dikarya</taxon>
        <taxon>Ascomycota</taxon>
        <taxon>Pezizomycotina</taxon>
        <taxon>Eurotiomycetes</taxon>
        <taxon>Chaetothyriomycetidae</taxon>
        <taxon>Chaetothyriales</taxon>
        <taxon>Herpotrichiellaceae</taxon>
        <taxon>Exophiala</taxon>
    </lineage>
</organism>
<feature type="transmembrane region" description="Helical" evidence="6">
    <location>
        <begin position="314"/>
        <end position="334"/>
    </location>
</feature>
<accession>A0AAN6IV19</accession>
<dbReference type="Proteomes" id="UP001161757">
    <property type="component" value="Unassembled WGS sequence"/>
</dbReference>
<protein>
    <recommendedName>
        <fullName evidence="7">Major facilitator superfamily (MFS) profile domain-containing protein</fullName>
    </recommendedName>
</protein>
<feature type="transmembrane region" description="Helical" evidence="6">
    <location>
        <begin position="440"/>
        <end position="466"/>
    </location>
</feature>
<dbReference type="Pfam" id="PF07690">
    <property type="entry name" value="MFS_1"/>
    <property type="match status" value="1"/>
</dbReference>
<feature type="compositionally biased region" description="Low complexity" evidence="5">
    <location>
        <begin position="365"/>
        <end position="378"/>
    </location>
</feature>
<proteinExistence type="predicted"/>
<feature type="compositionally biased region" description="Low complexity" evidence="5">
    <location>
        <begin position="63"/>
        <end position="76"/>
    </location>
</feature>
<feature type="transmembrane region" description="Helical" evidence="6">
    <location>
        <begin position="226"/>
        <end position="245"/>
    </location>
</feature>
<evidence type="ECO:0000313" key="8">
    <source>
        <dbReference type="EMBL" id="KAJ8991995.1"/>
    </source>
</evidence>
<dbReference type="EMBL" id="JAJGCB010000006">
    <property type="protein sequence ID" value="KAJ8991995.1"/>
    <property type="molecule type" value="Genomic_DNA"/>
</dbReference>
<dbReference type="PROSITE" id="PS50850">
    <property type="entry name" value="MFS"/>
    <property type="match status" value="1"/>
</dbReference>
<sequence length="658" mass="72947">MVQGTNADEKVMSPPAVARTRTQEQEQQQQQQQQQQQPVEPSDLEKHGPRTSLQDGSRRRSSIDIQSIISNEEPVPVLEPPPHHGHHGHNQEDHNDIRYEYLTFETEIDFDEIYPPSTTTTTPSNTGTGTDIKPPKPPKPPNLKKYESPLTWSSTHKTIILILSCYCTFAAAYSAGAYSIASAPQRQKWNLSQVAFSAGVTTWCGGFALSPMILAPFSEINGRRPVFIGSAILFLAGLIACATTPSYAGMLVARFFVGAGASTFATMVGGVVSDLYDARHRNTPMAIYSGSALAGTGIGPLCSGFIVGRASFRWIYYHQIISLGIMVVVVWFFFKETRGSVLLSRKARVINEYLEKMDQYRGLSQQNTTNNTSTGTQQVASDTDTTHTAGEKMVLDDKSRTWTTQRIRYKVLADESRSSLTHMLYLSITLPFKLLATETVVFFFSLWVSFAWALLYMTFSVLPLVFSTRHGFTTEQNGAVFASISIGTILATVVSIYQAQYARTRWPKLTTSPEGRLYFACLESILLPIGLFWFGWTTYSSVHWISPVIAIGVAQMGIFVIYLAVFNYLADVYHRYASSALAAQSFMRNMMAAVFPLFTVQMFRNLGYPGASSLLGGISALLTVVPWVLLFNGEKIRARSKIARQIMTHSVQVEADAS</sequence>
<evidence type="ECO:0000256" key="1">
    <source>
        <dbReference type="ARBA" id="ARBA00004141"/>
    </source>
</evidence>
<dbReference type="GO" id="GO:0022857">
    <property type="term" value="F:transmembrane transporter activity"/>
    <property type="evidence" value="ECO:0007669"/>
    <property type="project" value="InterPro"/>
</dbReference>
<dbReference type="GO" id="GO:0005886">
    <property type="term" value="C:plasma membrane"/>
    <property type="evidence" value="ECO:0007669"/>
    <property type="project" value="TreeGrafter"/>
</dbReference>
<dbReference type="PANTHER" id="PTHR23502:SF134">
    <property type="entry name" value="MAJOR FACILITATOR SUPERFAMILY (MFS) PROFILE DOMAIN-CONTAINING PROTEIN-RELATED"/>
    <property type="match status" value="1"/>
</dbReference>
<reference evidence="8" key="1">
    <citation type="submission" date="2023-01" db="EMBL/GenBank/DDBJ databases">
        <title>Exophiala dermititidis isolated from Cystic Fibrosis Patient.</title>
        <authorList>
            <person name="Kurbessoian T."/>
            <person name="Crocker A."/>
            <person name="Murante D."/>
            <person name="Hogan D.A."/>
            <person name="Stajich J.E."/>
        </authorList>
    </citation>
    <scope>NUCLEOTIDE SEQUENCE</scope>
    <source>
        <strain evidence="8">Ex8</strain>
    </source>
</reference>
<dbReference type="PANTHER" id="PTHR23502">
    <property type="entry name" value="MAJOR FACILITATOR SUPERFAMILY"/>
    <property type="match status" value="1"/>
</dbReference>
<dbReference type="InterPro" id="IPR020846">
    <property type="entry name" value="MFS_dom"/>
</dbReference>
<evidence type="ECO:0000256" key="6">
    <source>
        <dbReference type="SAM" id="Phobius"/>
    </source>
</evidence>
<evidence type="ECO:0000313" key="9">
    <source>
        <dbReference type="Proteomes" id="UP001161757"/>
    </source>
</evidence>